<dbReference type="HOGENOM" id="CLU_2359771_0_0_1"/>
<sequence>MSFRASHEAGRRASRGTSGSHLRDAGPHALVRLPTPQLAHTNHPASPAAPQMPGAWTTETKPSGTPPLAQLRGFASRNAFAAQPGVAPLRPHATAG</sequence>
<keyword evidence="3" id="KW-1185">Reference proteome</keyword>
<reference evidence="2 3" key="1">
    <citation type="journal article" date="2012" name="Appl. Environ. Microbiol.">
        <title>Short-read sequencing for genomic analysis of the brown rot fungus Fibroporia radiculosa.</title>
        <authorList>
            <person name="Tang J.D."/>
            <person name="Perkins A.D."/>
            <person name="Sonstegard T.S."/>
            <person name="Schroeder S.G."/>
            <person name="Burgess S.C."/>
            <person name="Diehl S.V."/>
        </authorList>
    </citation>
    <scope>NUCLEOTIDE SEQUENCE [LARGE SCALE GENOMIC DNA]</scope>
    <source>
        <strain evidence="2 3">TFFH 294</strain>
    </source>
</reference>
<feature type="region of interest" description="Disordered" evidence="1">
    <location>
        <begin position="1"/>
        <end position="66"/>
    </location>
</feature>
<evidence type="ECO:0000313" key="2">
    <source>
        <dbReference type="EMBL" id="CCM06657.1"/>
    </source>
</evidence>
<dbReference type="Proteomes" id="UP000006352">
    <property type="component" value="Unassembled WGS sequence"/>
</dbReference>
<dbReference type="RefSeq" id="XP_012185940.1">
    <property type="nucleotide sequence ID" value="XM_012330550.1"/>
</dbReference>
<dbReference type="AlphaFoldDB" id="J4I3K0"/>
<dbReference type="GeneID" id="24101557"/>
<accession>J4I3K0</accession>
<organism evidence="2 3">
    <name type="scientific">Fibroporia radiculosa</name>
    <dbReference type="NCBI Taxonomy" id="599839"/>
    <lineage>
        <taxon>Eukaryota</taxon>
        <taxon>Fungi</taxon>
        <taxon>Dikarya</taxon>
        <taxon>Basidiomycota</taxon>
        <taxon>Agaricomycotina</taxon>
        <taxon>Agaricomycetes</taxon>
        <taxon>Polyporales</taxon>
        <taxon>Fibroporiaceae</taxon>
        <taxon>Fibroporia</taxon>
    </lineage>
</organism>
<evidence type="ECO:0000313" key="3">
    <source>
        <dbReference type="Proteomes" id="UP000006352"/>
    </source>
</evidence>
<protein>
    <submittedName>
        <fullName evidence="2">Uncharacterized protein</fullName>
    </submittedName>
</protein>
<proteinExistence type="predicted"/>
<name>J4I3K0_9APHY</name>
<dbReference type="EMBL" id="HE797434">
    <property type="protein sequence ID" value="CCM06657.1"/>
    <property type="molecule type" value="Genomic_DNA"/>
</dbReference>
<gene>
    <name evidence="2" type="ORF">FIBRA_08941</name>
</gene>
<feature type="compositionally biased region" description="Basic and acidic residues" evidence="1">
    <location>
        <begin position="1"/>
        <end position="11"/>
    </location>
</feature>
<dbReference type="InParanoid" id="J4I3K0"/>
<evidence type="ECO:0000256" key="1">
    <source>
        <dbReference type="SAM" id="MobiDB-lite"/>
    </source>
</evidence>